<evidence type="ECO:0000313" key="3">
    <source>
        <dbReference type="Proteomes" id="UP000253647"/>
    </source>
</evidence>
<proteinExistence type="predicted"/>
<feature type="signal peptide" evidence="1">
    <location>
        <begin position="1"/>
        <end position="25"/>
    </location>
</feature>
<feature type="chain" id="PRO_5017002296" description="Sel1 repeat family protein" evidence="1">
    <location>
        <begin position="26"/>
        <end position="339"/>
    </location>
</feature>
<organism evidence="2 3">
    <name type="scientific">Marinobacter nauticus</name>
    <name type="common">Marinobacter hydrocarbonoclasticus</name>
    <name type="synonym">Marinobacter aquaeolei</name>
    <dbReference type="NCBI Taxonomy" id="2743"/>
    <lineage>
        <taxon>Bacteria</taxon>
        <taxon>Pseudomonadati</taxon>
        <taxon>Pseudomonadota</taxon>
        <taxon>Gammaproteobacteria</taxon>
        <taxon>Pseudomonadales</taxon>
        <taxon>Marinobacteraceae</taxon>
        <taxon>Marinobacter</taxon>
    </lineage>
</organism>
<dbReference type="AlphaFoldDB" id="A0A368Y6C5"/>
<dbReference type="InterPro" id="IPR011990">
    <property type="entry name" value="TPR-like_helical_dom_sf"/>
</dbReference>
<dbReference type="Proteomes" id="UP000253647">
    <property type="component" value="Unassembled WGS sequence"/>
</dbReference>
<keyword evidence="1" id="KW-0732">Signal</keyword>
<evidence type="ECO:0000313" key="2">
    <source>
        <dbReference type="EMBL" id="RCW75299.1"/>
    </source>
</evidence>
<evidence type="ECO:0008006" key="4">
    <source>
        <dbReference type="Google" id="ProtNLM"/>
    </source>
</evidence>
<dbReference type="Gene3D" id="1.25.40.10">
    <property type="entry name" value="Tetratricopeptide repeat domain"/>
    <property type="match status" value="1"/>
</dbReference>
<accession>A0A368Y6C5</accession>
<sequence>MTKHVSLIRIFSFLLCVLCSFLAGAEDSGEAAEEFFQEGYVLYQQYSGTRSLEKFRAAAELGHTEAAYYAGNIIRQDYTYITKESENYYRQAAEGGDVYAMLRLAQGSSVCGTLRECDYDRDAWLERAMKTALPMAKAGDTEAMMALSSAYAIKGDPSADFEWVKRAAENGHAFAQYWMAVMLGQQKRGFYWTNAGRSADVLNWLRESAEQGFPKAMLKLALELRKIGQHQEAQYWVEKMGKTDYYDAILESGTAIMLGPDAATLYGQNSDYGFAEPRPVKGAALLLALHRQTGKKAPLEMIEAYQDHLTPEMMAEAEALSKELLVDKPILHYLPKFGI</sequence>
<name>A0A368Y6C5_MARNT</name>
<dbReference type="RefSeq" id="WP_114433548.1">
    <property type="nucleotide sequence ID" value="NZ_QPJI01000001.1"/>
</dbReference>
<protein>
    <recommendedName>
        <fullName evidence="4">Sel1 repeat family protein</fullName>
    </recommendedName>
</protein>
<evidence type="ECO:0000256" key="1">
    <source>
        <dbReference type="SAM" id="SignalP"/>
    </source>
</evidence>
<comment type="caution">
    <text evidence="2">The sequence shown here is derived from an EMBL/GenBank/DDBJ whole genome shotgun (WGS) entry which is preliminary data.</text>
</comment>
<dbReference type="SUPFAM" id="SSF81901">
    <property type="entry name" value="HCP-like"/>
    <property type="match status" value="1"/>
</dbReference>
<gene>
    <name evidence="2" type="ORF">DET61_101294</name>
</gene>
<dbReference type="EMBL" id="QPJI01000001">
    <property type="protein sequence ID" value="RCW75299.1"/>
    <property type="molecule type" value="Genomic_DNA"/>
</dbReference>
<reference evidence="2 3" key="1">
    <citation type="submission" date="2018-07" db="EMBL/GenBank/DDBJ databases">
        <title>Freshwater and sediment microbial communities from various areas in North America, analyzing microbe dynamics in response to fracking.</title>
        <authorList>
            <person name="Lamendella R."/>
        </authorList>
    </citation>
    <scope>NUCLEOTIDE SEQUENCE [LARGE SCALE GENOMIC DNA]</scope>
    <source>
        <strain evidence="2 3">105B</strain>
    </source>
</reference>